<comment type="caution">
    <text evidence="1">The sequence shown here is derived from an EMBL/GenBank/DDBJ whole genome shotgun (WGS) entry which is preliminary data.</text>
</comment>
<dbReference type="Proteomes" id="UP001165587">
    <property type="component" value="Unassembled WGS sequence"/>
</dbReference>
<organism evidence="1 2">
    <name type="scientific">Herbiconiux oxytropis</name>
    <dbReference type="NCBI Taxonomy" id="2970915"/>
    <lineage>
        <taxon>Bacteria</taxon>
        <taxon>Bacillati</taxon>
        <taxon>Actinomycetota</taxon>
        <taxon>Actinomycetes</taxon>
        <taxon>Micrococcales</taxon>
        <taxon>Microbacteriaceae</taxon>
        <taxon>Herbiconiux</taxon>
    </lineage>
</organism>
<proteinExistence type="predicted"/>
<gene>
    <name evidence="1" type="ORF">N1028_00555</name>
</gene>
<accession>A0AA41XDW8</accession>
<keyword evidence="2" id="KW-1185">Reference proteome</keyword>
<evidence type="ECO:0000313" key="1">
    <source>
        <dbReference type="EMBL" id="MCS5724379.1"/>
    </source>
</evidence>
<protein>
    <recommendedName>
        <fullName evidence="3">DNA mismatch repair protein</fullName>
    </recommendedName>
</protein>
<reference evidence="1" key="1">
    <citation type="submission" date="2022-08" db="EMBL/GenBank/DDBJ databases">
        <authorList>
            <person name="Deng Y."/>
            <person name="Han X.-F."/>
            <person name="Zhang Y.-Q."/>
        </authorList>
    </citation>
    <scope>NUCLEOTIDE SEQUENCE</scope>
    <source>
        <strain evidence="1">CPCC 203407</strain>
    </source>
</reference>
<dbReference type="EMBL" id="JANLCK010000001">
    <property type="protein sequence ID" value="MCS5724379.1"/>
    <property type="molecule type" value="Genomic_DNA"/>
</dbReference>
<dbReference type="AlphaFoldDB" id="A0AA41XDW8"/>
<sequence>MSTIARTASAHPALRRVRDGYWRVTAASGVVLGYVEEVGEGSGTRFRAKRLFAATRIVEVGEFGDVAEAVECLR</sequence>
<evidence type="ECO:0008006" key="3">
    <source>
        <dbReference type="Google" id="ProtNLM"/>
    </source>
</evidence>
<name>A0AA41XDW8_9MICO</name>
<dbReference type="RefSeq" id="WP_259524799.1">
    <property type="nucleotide sequence ID" value="NZ_JANLCK010000001.1"/>
</dbReference>
<evidence type="ECO:0000313" key="2">
    <source>
        <dbReference type="Proteomes" id="UP001165587"/>
    </source>
</evidence>